<name>A0A433QML2_9FUNG</name>
<evidence type="ECO:0000313" key="1">
    <source>
        <dbReference type="EMBL" id="RUS31026.1"/>
    </source>
</evidence>
<keyword evidence="2" id="KW-1185">Reference proteome</keyword>
<evidence type="ECO:0000313" key="2">
    <source>
        <dbReference type="Proteomes" id="UP000274822"/>
    </source>
</evidence>
<organism evidence="1 2">
    <name type="scientific">Jimgerdemannia flammicorona</name>
    <dbReference type="NCBI Taxonomy" id="994334"/>
    <lineage>
        <taxon>Eukaryota</taxon>
        <taxon>Fungi</taxon>
        <taxon>Fungi incertae sedis</taxon>
        <taxon>Mucoromycota</taxon>
        <taxon>Mucoromycotina</taxon>
        <taxon>Endogonomycetes</taxon>
        <taxon>Endogonales</taxon>
        <taxon>Endogonaceae</taxon>
        <taxon>Jimgerdemannia</taxon>
    </lineage>
</organism>
<accession>A0A433QML2</accession>
<proteinExistence type="predicted"/>
<gene>
    <name evidence="1" type="ORF">BC938DRAFT_478599</name>
</gene>
<sequence>MDKLGDGKFARARAPRYVGSEGAWRYPCSPRGNIGFYTFGSSGTSLTNHASKGCVASWTICCTKTDCFATLLIRVSREDLDRQLGHRLHEDLVLIHHKNSEIVEIRQPENDEDMVVVNVSVAIGIFQEMNRIMIPQGKKGLDHINREILKIELHIGY</sequence>
<comment type="caution">
    <text evidence="1">The sequence shown here is derived from an EMBL/GenBank/DDBJ whole genome shotgun (WGS) entry which is preliminary data.</text>
</comment>
<reference evidence="1 2" key="1">
    <citation type="journal article" date="2018" name="New Phytol.">
        <title>Phylogenomics of Endogonaceae and evolution of mycorrhizas within Mucoromycota.</title>
        <authorList>
            <person name="Chang Y."/>
            <person name="Desiro A."/>
            <person name="Na H."/>
            <person name="Sandor L."/>
            <person name="Lipzen A."/>
            <person name="Clum A."/>
            <person name="Barry K."/>
            <person name="Grigoriev I.V."/>
            <person name="Martin F.M."/>
            <person name="Stajich J.E."/>
            <person name="Smith M.E."/>
            <person name="Bonito G."/>
            <person name="Spatafora J.W."/>
        </authorList>
    </citation>
    <scope>NUCLEOTIDE SEQUENCE [LARGE SCALE GENOMIC DNA]</scope>
    <source>
        <strain evidence="1 2">AD002</strain>
    </source>
</reference>
<dbReference type="Proteomes" id="UP000274822">
    <property type="component" value="Unassembled WGS sequence"/>
</dbReference>
<dbReference type="EMBL" id="RBNJ01003353">
    <property type="protein sequence ID" value="RUS31026.1"/>
    <property type="molecule type" value="Genomic_DNA"/>
</dbReference>
<protein>
    <submittedName>
        <fullName evidence="1">Uncharacterized protein</fullName>
    </submittedName>
</protein>
<dbReference type="AlphaFoldDB" id="A0A433QML2"/>